<proteinExistence type="inferred from homology"/>
<feature type="transmembrane region" description="Helical" evidence="9">
    <location>
        <begin position="93"/>
        <end position="110"/>
    </location>
</feature>
<gene>
    <name evidence="10" type="ORF">SeMB42_g05947</name>
</gene>
<feature type="transmembrane region" description="Helical" evidence="9">
    <location>
        <begin position="55"/>
        <end position="73"/>
    </location>
</feature>
<feature type="transmembrane region" description="Helical" evidence="9">
    <location>
        <begin position="262"/>
        <end position="280"/>
    </location>
</feature>
<dbReference type="PROSITE" id="PS00166">
    <property type="entry name" value="ENOYL_COA_HYDRATASE"/>
    <property type="match status" value="1"/>
</dbReference>
<evidence type="ECO:0000256" key="7">
    <source>
        <dbReference type="ARBA" id="ARBA00023239"/>
    </source>
</evidence>
<feature type="non-terminal residue" evidence="10">
    <location>
        <position position="1"/>
    </location>
</feature>
<comment type="similarity">
    <text evidence="2 8">Belongs to the enoyl-CoA hydratase/isomerase family.</text>
</comment>
<protein>
    <submittedName>
        <fullName evidence="10">Uncharacterized protein</fullName>
    </submittedName>
</protein>
<dbReference type="InterPro" id="IPR001753">
    <property type="entry name" value="Enoyl-CoA_hydra/iso"/>
</dbReference>
<evidence type="ECO:0000256" key="6">
    <source>
        <dbReference type="ARBA" id="ARBA00023136"/>
    </source>
</evidence>
<keyword evidence="4" id="KW-0256">Endoplasmic reticulum</keyword>
<keyword evidence="3 9" id="KW-0812">Transmembrane</keyword>
<accession>A0A507CN61</accession>
<evidence type="ECO:0000313" key="10">
    <source>
        <dbReference type="EMBL" id="TPX40553.1"/>
    </source>
</evidence>
<dbReference type="GO" id="GO:0005789">
    <property type="term" value="C:endoplasmic reticulum membrane"/>
    <property type="evidence" value="ECO:0007669"/>
    <property type="project" value="UniProtKB-SubCell"/>
</dbReference>
<dbReference type="InterPro" id="IPR014748">
    <property type="entry name" value="Enoyl-CoA_hydra_C"/>
</dbReference>
<evidence type="ECO:0000256" key="5">
    <source>
        <dbReference type="ARBA" id="ARBA00022989"/>
    </source>
</evidence>
<dbReference type="Gene3D" id="3.90.226.10">
    <property type="entry name" value="2-enoyl-CoA Hydratase, Chain A, domain 1"/>
    <property type="match status" value="1"/>
</dbReference>
<evidence type="ECO:0000256" key="1">
    <source>
        <dbReference type="ARBA" id="ARBA00004477"/>
    </source>
</evidence>
<keyword evidence="6 9" id="KW-0472">Membrane</keyword>
<dbReference type="GO" id="GO:0016836">
    <property type="term" value="F:hydro-lyase activity"/>
    <property type="evidence" value="ECO:0007669"/>
    <property type="project" value="UniProtKB-ARBA"/>
</dbReference>
<dbReference type="InterPro" id="IPR019388">
    <property type="entry name" value="FIT"/>
</dbReference>
<dbReference type="Gene3D" id="1.10.12.10">
    <property type="entry name" value="Lyase 2-enoyl-coa Hydratase, Chain A, domain 2"/>
    <property type="match status" value="1"/>
</dbReference>
<dbReference type="InterPro" id="IPR018376">
    <property type="entry name" value="Enoyl-CoA_hyd/isom_CS"/>
</dbReference>
<keyword evidence="11" id="KW-1185">Reference proteome</keyword>
<dbReference type="EMBL" id="QEAN01000309">
    <property type="protein sequence ID" value="TPX40553.1"/>
    <property type="molecule type" value="Genomic_DNA"/>
</dbReference>
<comment type="subcellular location">
    <subcellularLocation>
        <location evidence="1">Endoplasmic reticulum membrane</location>
        <topology evidence="1">Multi-pass membrane protein</topology>
    </subcellularLocation>
</comment>
<dbReference type="GO" id="GO:0006635">
    <property type="term" value="P:fatty acid beta-oxidation"/>
    <property type="evidence" value="ECO:0007669"/>
    <property type="project" value="TreeGrafter"/>
</dbReference>
<dbReference type="GO" id="GO:0005739">
    <property type="term" value="C:mitochondrion"/>
    <property type="evidence" value="ECO:0007669"/>
    <property type="project" value="TreeGrafter"/>
</dbReference>
<dbReference type="AlphaFoldDB" id="A0A507CN61"/>
<organism evidence="10 11">
    <name type="scientific">Synchytrium endobioticum</name>
    <dbReference type="NCBI Taxonomy" id="286115"/>
    <lineage>
        <taxon>Eukaryota</taxon>
        <taxon>Fungi</taxon>
        <taxon>Fungi incertae sedis</taxon>
        <taxon>Chytridiomycota</taxon>
        <taxon>Chytridiomycota incertae sedis</taxon>
        <taxon>Chytridiomycetes</taxon>
        <taxon>Synchytriales</taxon>
        <taxon>Synchytriaceae</taxon>
        <taxon>Synchytrium</taxon>
    </lineage>
</organism>
<dbReference type="STRING" id="286115.A0A507CN61"/>
<dbReference type="GO" id="GO:0019915">
    <property type="term" value="P:lipid storage"/>
    <property type="evidence" value="ECO:0007669"/>
    <property type="project" value="InterPro"/>
</dbReference>
<dbReference type="PANTHER" id="PTHR11941">
    <property type="entry name" value="ENOYL-COA HYDRATASE-RELATED"/>
    <property type="match status" value="1"/>
</dbReference>
<sequence length="641" mass="71071">HTAAENTSIASRVHLSVTSAPIILSTTPTGITVGTNPPPEQSPSNMRIKRHHIKLFTFYAATVLLGSLIHYYLEPTHSFWSDRRNLLNAVFAKWAWGWTSTPLLMLMLLSTYKQCAQNYHELAMMSALAKVILRWTMATTYWYIMTQWFVGPSILDRYLVYTGGLCENTDHITMHLCKTHGHKWIGGFDVSGHCMLLIHASLFICEEVWHIVRPLKHLESIIFGHGYSSRASNDATPLTNGQVHLKKVHSENNVGKSRLEKVLLVLSILLLFLWWIMLTSTSMYHHIWQEKFAGAMVGFGYWLVVGVVLFVVISSRLQMYLISVKLRGHRGSSAAVRIHPVRQGRTIHLRHDSTETVVGPESFPAAIPFTTARRLSSTSTSQECYISRLNDADKGITVLNFNRPAARNALGRVMMQQFRDALTELRFDSATRVVILRSLVEKVFCAGADLKERLSMSQNEVPAFVHSLRTAMNEVETLPMPTIAAIDGAALGGGLELALAADIRVAGRGAKIGLPETRLAIIPGAGGSQRLPRLIGIAKAKELIYTCKTLDNVEALALGIVNHAVATSAYDKALEIAREILPHGPIAVRMAKVAIDRGSQVDLATGLAIEEACYAQVLPTEDRLEGLKAFREKRTPVYTGR</sequence>
<dbReference type="CDD" id="cd06558">
    <property type="entry name" value="crotonase-like"/>
    <property type="match status" value="1"/>
</dbReference>
<dbReference type="FunFam" id="3.90.226.10:FF:000009">
    <property type="entry name" value="Carnitinyl-CoA dehydratase"/>
    <property type="match status" value="1"/>
</dbReference>
<evidence type="ECO:0000256" key="8">
    <source>
        <dbReference type="RuleBase" id="RU003707"/>
    </source>
</evidence>
<evidence type="ECO:0000256" key="3">
    <source>
        <dbReference type="ARBA" id="ARBA00022692"/>
    </source>
</evidence>
<evidence type="ECO:0000256" key="2">
    <source>
        <dbReference type="ARBA" id="ARBA00005254"/>
    </source>
</evidence>
<dbReference type="FunFam" id="1.10.12.10:FF:000001">
    <property type="entry name" value="Probable enoyl-CoA hydratase, mitochondrial"/>
    <property type="match status" value="1"/>
</dbReference>
<dbReference type="Pfam" id="PF10261">
    <property type="entry name" value="FIT"/>
    <property type="match status" value="1"/>
</dbReference>
<dbReference type="Pfam" id="PF00378">
    <property type="entry name" value="ECH_1"/>
    <property type="match status" value="1"/>
</dbReference>
<comment type="caution">
    <text evidence="10">The sequence shown here is derived from an EMBL/GenBank/DDBJ whole genome shotgun (WGS) entry which is preliminary data.</text>
</comment>
<dbReference type="Proteomes" id="UP000317494">
    <property type="component" value="Unassembled WGS sequence"/>
</dbReference>
<keyword evidence="5 9" id="KW-1133">Transmembrane helix</keyword>
<evidence type="ECO:0000256" key="9">
    <source>
        <dbReference type="SAM" id="Phobius"/>
    </source>
</evidence>
<feature type="transmembrane region" description="Helical" evidence="9">
    <location>
        <begin position="122"/>
        <end position="144"/>
    </location>
</feature>
<evidence type="ECO:0000313" key="11">
    <source>
        <dbReference type="Proteomes" id="UP000317494"/>
    </source>
</evidence>
<dbReference type="InterPro" id="IPR029045">
    <property type="entry name" value="ClpP/crotonase-like_dom_sf"/>
</dbReference>
<keyword evidence="7" id="KW-0456">Lyase</keyword>
<evidence type="ECO:0000256" key="4">
    <source>
        <dbReference type="ARBA" id="ARBA00022824"/>
    </source>
</evidence>
<dbReference type="SUPFAM" id="SSF52096">
    <property type="entry name" value="ClpP/crotonase"/>
    <property type="match status" value="1"/>
</dbReference>
<dbReference type="PANTHER" id="PTHR11941:SF171">
    <property type="entry name" value="SD19268P"/>
    <property type="match status" value="1"/>
</dbReference>
<reference evidence="10 11" key="1">
    <citation type="journal article" date="2019" name="Sci. Rep.">
        <title>Comparative genomics of chytrid fungi reveal insights into the obligate biotrophic and pathogenic lifestyle of Synchytrium endobioticum.</title>
        <authorList>
            <person name="van de Vossenberg B.T.L.H."/>
            <person name="Warris S."/>
            <person name="Nguyen H.D.T."/>
            <person name="van Gent-Pelzer M.P.E."/>
            <person name="Joly D.L."/>
            <person name="van de Geest H.C."/>
            <person name="Bonants P.J.M."/>
            <person name="Smith D.S."/>
            <person name="Levesque C.A."/>
            <person name="van der Lee T.A.J."/>
        </authorList>
    </citation>
    <scope>NUCLEOTIDE SEQUENCE [LARGE SCALE GENOMIC DNA]</scope>
    <source>
        <strain evidence="10 11">MB42</strain>
    </source>
</reference>
<feature type="transmembrane region" description="Helical" evidence="9">
    <location>
        <begin position="292"/>
        <end position="313"/>
    </location>
</feature>
<dbReference type="GO" id="GO:0010945">
    <property type="term" value="F:coenzyme A diphosphatase activity"/>
    <property type="evidence" value="ECO:0007669"/>
    <property type="project" value="InterPro"/>
</dbReference>
<name>A0A507CN61_9FUNG</name>
<dbReference type="VEuPathDB" id="FungiDB:SeMB42_g05947"/>